<dbReference type="AlphaFoldDB" id="A0A1B2EZI8"/>
<sequence length="208" mass="23141">MFKQSIVSIAAVSILAASPVLADDVPPGYSVVQASPQEQPKEQRNSKGQIDGVRIKLKSGWVFECRIPRGGWNSFQRKFFARLKGGVARKQDVDNGPYGRAWYITLEAADYDAATSLPYSDTFPMTVHIDHADSGVWGAHAIDLELCDEKDNRIARIGTVHPEGRWRSSEIIAADYTWINPFDKEGDNGLQLETFEVADPDEIGRCKE</sequence>
<dbReference type="RefSeq" id="WP_099516181.1">
    <property type="nucleotide sequence ID" value="NZ_CP016621.1"/>
</dbReference>
<protein>
    <submittedName>
        <fullName evidence="2">Uncharacterized protein</fullName>
    </submittedName>
</protein>
<keyword evidence="2" id="KW-0614">Plasmid</keyword>
<feature type="signal peptide" evidence="1">
    <location>
        <begin position="1"/>
        <end position="22"/>
    </location>
</feature>
<evidence type="ECO:0000313" key="2">
    <source>
        <dbReference type="EMBL" id="ANY85409.1"/>
    </source>
</evidence>
<keyword evidence="1" id="KW-0732">Signal</keyword>
<gene>
    <name evidence="2" type="ORF">BB934_45150</name>
</gene>
<reference evidence="2" key="1">
    <citation type="submission" date="2016-07" db="EMBL/GenBank/DDBJ databases">
        <title>Microvirga ossetica sp. nov. a new species of rhizobia isolated from root nodules of the legume species Vicia alpestris Steven originated from North Ossetia region in the Caucasus.</title>
        <authorList>
            <person name="Safronova V.I."/>
            <person name="Kuznetsova I.G."/>
            <person name="Sazanova A.L."/>
            <person name="Belimov A."/>
            <person name="Andronov E."/>
            <person name="Osledkin Y.S."/>
            <person name="Onishchuk O.P."/>
            <person name="Kurchak O.N."/>
            <person name="Shaposhnikov A.I."/>
            <person name="Willems A."/>
            <person name="Tikhonovich I.A."/>
        </authorList>
    </citation>
    <scope>NUCLEOTIDE SEQUENCE [LARGE SCALE GENOMIC DNA]</scope>
    <source>
        <strain evidence="2">V5/3M</strain>
        <plasmid evidence="2">unnamed5</plasmid>
    </source>
</reference>
<feature type="chain" id="PRO_5008536338" evidence="1">
    <location>
        <begin position="23"/>
        <end position="208"/>
    </location>
</feature>
<organism evidence="2">
    <name type="scientific">Microvirga ossetica</name>
    <dbReference type="NCBI Taxonomy" id="1882682"/>
    <lineage>
        <taxon>Bacteria</taxon>
        <taxon>Pseudomonadati</taxon>
        <taxon>Pseudomonadota</taxon>
        <taxon>Alphaproteobacteria</taxon>
        <taxon>Hyphomicrobiales</taxon>
        <taxon>Methylobacteriaceae</taxon>
        <taxon>Microvirga</taxon>
    </lineage>
</organism>
<dbReference type="EMBL" id="CP016621">
    <property type="protein sequence ID" value="ANY85409.1"/>
    <property type="molecule type" value="Genomic_DNA"/>
</dbReference>
<proteinExistence type="predicted"/>
<evidence type="ECO:0000256" key="1">
    <source>
        <dbReference type="SAM" id="SignalP"/>
    </source>
</evidence>
<name>A0A1B2EZI8_9HYPH</name>
<accession>A0A1B2EZI8</accession>
<geneLocation type="plasmid" evidence="2">
    <name>unnamed5</name>
</geneLocation>
<dbReference type="KEGG" id="moc:BB934_45150"/>